<dbReference type="EMBL" id="MGDD01000100">
    <property type="protein sequence ID" value="OGL47056.1"/>
    <property type="molecule type" value="Genomic_DNA"/>
</dbReference>
<dbReference type="Gene3D" id="3.30.70.20">
    <property type="match status" value="1"/>
</dbReference>
<dbReference type="Proteomes" id="UP000179266">
    <property type="component" value="Unassembled WGS sequence"/>
</dbReference>
<comment type="caution">
    <text evidence="2">The sequence shown here is derived from an EMBL/GenBank/DDBJ whole genome shotgun (WGS) entry which is preliminary data.</text>
</comment>
<organism evidence="2 3">
    <name type="scientific">Candidatus Schekmanbacteria bacterium RBG_13_48_7</name>
    <dbReference type="NCBI Taxonomy" id="1817878"/>
    <lineage>
        <taxon>Bacteria</taxon>
        <taxon>Candidatus Schekmaniibacteriota</taxon>
    </lineage>
</organism>
<proteinExistence type="predicted"/>
<reference evidence="2 3" key="1">
    <citation type="journal article" date="2016" name="Nat. Commun.">
        <title>Thousands of microbial genomes shed light on interconnected biogeochemical processes in an aquifer system.</title>
        <authorList>
            <person name="Anantharaman K."/>
            <person name="Brown C.T."/>
            <person name="Hug L.A."/>
            <person name="Sharon I."/>
            <person name="Castelle C.J."/>
            <person name="Probst A.J."/>
            <person name="Thomas B.C."/>
            <person name="Singh A."/>
            <person name="Wilkins M.J."/>
            <person name="Karaoz U."/>
            <person name="Brodie E.L."/>
            <person name="Williams K.H."/>
            <person name="Hubbard S.S."/>
            <person name="Banfield J.F."/>
        </authorList>
    </citation>
    <scope>NUCLEOTIDE SEQUENCE [LARGE SCALE GENOMIC DNA]</scope>
</reference>
<evidence type="ECO:0000259" key="1">
    <source>
        <dbReference type="PROSITE" id="PS51379"/>
    </source>
</evidence>
<dbReference type="PROSITE" id="PS51379">
    <property type="entry name" value="4FE4S_FER_2"/>
    <property type="match status" value="2"/>
</dbReference>
<gene>
    <name evidence="2" type="ORF">A2161_20085</name>
</gene>
<dbReference type="AlphaFoldDB" id="A0A1F7RZR0"/>
<sequence>MGTDHIHRVCTYEEAETAIRQHSVIYLNNCFCRTPAKEGKTPWSYCGHAIENCMGFHKPKEEDSPYIYREINREESLKLFEDWKKQGNFFRFMENDEWICFCCGCGCGWFRDKEGNKVIDQCLKSSFIEKTNIEKCTLCGDCVPVCAFQARSVENNEMAVQTSLCYGCSACEYACSEKAIVMVPRN</sequence>
<feature type="domain" description="4Fe-4S ferredoxin-type" evidence="1">
    <location>
        <begin position="157"/>
        <end position="185"/>
    </location>
</feature>
<protein>
    <recommendedName>
        <fullName evidence="1">4Fe-4S ferredoxin-type domain-containing protein</fullName>
    </recommendedName>
</protein>
<evidence type="ECO:0000313" key="3">
    <source>
        <dbReference type="Proteomes" id="UP000179266"/>
    </source>
</evidence>
<dbReference type="InterPro" id="IPR017896">
    <property type="entry name" value="4Fe4S_Fe-S-bd"/>
</dbReference>
<name>A0A1F7RZR0_9BACT</name>
<feature type="domain" description="4Fe-4S ferredoxin-type" evidence="1">
    <location>
        <begin position="127"/>
        <end position="156"/>
    </location>
</feature>
<evidence type="ECO:0000313" key="2">
    <source>
        <dbReference type="EMBL" id="OGL47056.1"/>
    </source>
</evidence>
<accession>A0A1F7RZR0</accession>
<dbReference type="SUPFAM" id="SSF54862">
    <property type="entry name" value="4Fe-4S ferredoxins"/>
    <property type="match status" value="1"/>
</dbReference>